<dbReference type="Proteomes" id="UP000001876">
    <property type="component" value="Unassembled WGS sequence"/>
</dbReference>
<protein>
    <submittedName>
        <fullName evidence="3">Predicted protein</fullName>
    </submittedName>
</protein>
<evidence type="ECO:0000313" key="3">
    <source>
        <dbReference type="EMBL" id="EEH52497.1"/>
    </source>
</evidence>
<feature type="transmembrane region" description="Helical" evidence="2">
    <location>
        <begin position="251"/>
        <end position="271"/>
    </location>
</feature>
<evidence type="ECO:0000313" key="4">
    <source>
        <dbReference type="Proteomes" id="UP000001876"/>
    </source>
</evidence>
<feature type="transmembrane region" description="Helical" evidence="2">
    <location>
        <begin position="224"/>
        <end position="244"/>
    </location>
</feature>
<dbReference type="AlphaFoldDB" id="C1N5H1"/>
<keyword evidence="2" id="KW-1133">Transmembrane helix</keyword>
<organism evidence="4">
    <name type="scientific">Micromonas pusilla (strain CCMP1545)</name>
    <name type="common">Picoplanktonic green alga</name>
    <dbReference type="NCBI Taxonomy" id="564608"/>
    <lineage>
        <taxon>Eukaryota</taxon>
        <taxon>Viridiplantae</taxon>
        <taxon>Chlorophyta</taxon>
        <taxon>Mamiellophyceae</taxon>
        <taxon>Mamiellales</taxon>
        <taxon>Mamiellaceae</taxon>
        <taxon>Micromonas</taxon>
    </lineage>
</organism>
<evidence type="ECO:0000256" key="2">
    <source>
        <dbReference type="SAM" id="Phobius"/>
    </source>
</evidence>
<keyword evidence="2" id="KW-0472">Membrane</keyword>
<accession>C1N5H1</accession>
<dbReference type="EMBL" id="GG663748">
    <property type="protein sequence ID" value="EEH52497.1"/>
    <property type="molecule type" value="Genomic_DNA"/>
</dbReference>
<feature type="region of interest" description="Disordered" evidence="1">
    <location>
        <begin position="1"/>
        <end position="120"/>
    </location>
</feature>
<reference evidence="3 4" key="1">
    <citation type="journal article" date="2009" name="Science">
        <title>Green evolution and dynamic adaptations revealed by genomes of the marine picoeukaryotes Micromonas.</title>
        <authorList>
            <person name="Worden A.Z."/>
            <person name="Lee J.H."/>
            <person name="Mock T."/>
            <person name="Rouze P."/>
            <person name="Simmons M.P."/>
            <person name="Aerts A.L."/>
            <person name="Allen A.E."/>
            <person name="Cuvelier M.L."/>
            <person name="Derelle E."/>
            <person name="Everett M.V."/>
            <person name="Foulon E."/>
            <person name="Grimwood J."/>
            <person name="Gundlach H."/>
            <person name="Henrissat B."/>
            <person name="Napoli C."/>
            <person name="McDonald S.M."/>
            <person name="Parker M.S."/>
            <person name="Rombauts S."/>
            <person name="Salamov A."/>
            <person name="Von Dassow P."/>
            <person name="Badger J.H."/>
            <person name="Coutinho P.M."/>
            <person name="Demir E."/>
            <person name="Dubchak I."/>
            <person name="Gentemann C."/>
            <person name="Eikrem W."/>
            <person name="Gready J.E."/>
            <person name="John U."/>
            <person name="Lanier W."/>
            <person name="Lindquist E.A."/>
            <person name="Lucas S."/>
            <person name="Mayer K.F."/>
            <person name="Moreau H."/>
            <person name="Not F."/>
            <person name="Otillar R."/>
            <person name="Panaud O."/>
            <person name="Pangilinan J."/>
            <person name="Paulsen I."/>
            <person name="Piegu B."/>
            <person name="Poliakov A."/>
            <person name="Robbens S."/>
            <person name="Schmutz J."/>
            <person name="Toulza E."/>
            <person name="Wyss T."/>
            <person name="Zelensky A."/>
            <person name="Zhou K."/>
            <person name="Armbrust E.V."/>
            <person name="Bhattacharya D."/>
            <person name="Goodenough U.W."/>
            <person name="Van de Peer Y."/>
            <person name="Grigoriev I.V."/>
        </authorList>
    </citation>
    <scope>NUCLEOTIDE SEQUENCE [LARGE SCALE GENOMIC DNA]</scope>
    <source>
        <strain evidence="3 4">CCMP1545</strain>
    </source>
</reference>
<keyword evidence="2" id="KW-0812">Transmembrane</keyword>
<feature type="compositionally biased region" description="Pro residues" evidence="1">
    <location>
        <begin position="38"/>
        <end position="50"/>
    </location>
</feature>
<dbReference type="GeneID" id="9688595"/>
<evidence type="ECO:0000256" key="1">
    <source>
        <dbReference type="SAM" id="MobiDB-lite"/>
    </source>
</evidence>
<dbReference type="OrthoDB" id="498906at2759"/>
<feature type="compositionally biased region" description="Low complexity" evidence="1">
    <location>
        <begin position="101"/>
        <end position="118"/>
    </location>
</feature>
<dbReference type="KEGG" id="mpp:MICPUCDRAFT_63656"/>
<feature type="compositionally biased region" description="Polar residues" evidence="1">
    <location>
        <begin position="59"/>
        <end position="69"/>
    </location>
</feature>
<name>C1N5H1_MICPC</name>
<sequence>MGNGPDPNAPPPQGGGGGALPPIHGARQGTPQSRPMSDPGPPPPGPPTNPPGAVNVPPSNVQGTHTSYSEPAIGVPIGGPQHPGPGAYYAGQQPYGAHSTQPGAAHHQQPGPHQYYHGAPAPINPHYNAHPHGGVAYLQTVEVHPGNYYHTLADGTTVRISEETLPVEHEEAVVLSKSLRIFSIIDVVLCVLYIITGLYWAMLAILGPIMGYVGAKNYSPGYTIVYFVFTLLNLVWKVAIFIINTDLFTRVLTALLVCVQIYIARLCWQFYKLIKHFSEIECITLRAFEGSMIYPARPGY</sequence>
<dbReference type="RefSeq" id="XP_003063361.1">
    <property type="nucleotide sequence ID" value="XM_003063315.1"/>
</dbReference>
<keyword evidence="4" id="KW-1185">Reference proteome</keyword>
<feature type="transmembrane region" description="Helical" evidence="2">
    <location>
        <begin position="187"/>
        <end position="212"/>
    </location>
</feature>
<gene>
    <name evidence="3" type="ORF">MICPUCDRAFT_63656</name>
</gene>
<proteinExistence type="predicted"/>